<gene>
    <name evidence="1" type="ORF">C7959_1592</name>
</gene>
<sequence>MSVKDEIKAKIVSKGWTITDVANELEKKYNKKYSSQNLSNKLSRETIQYKEVKDIANIIGLKIKWTDK</sequence>
<dbReference type="RefSeq" id="WP_134119203.1">
    <property type="nucleotide sequence ID" value="NZ_SOEG01000059.1"/>
</dbReference>
<dbReference type="Proteomes" id="UP000295832">
    <property type="component" value="Unassembled WGS sequence"/>
</dbReference>
<comment type="caution">
    <text evidence="1">The sequence shown here is derived from an EMBL/GenBank/DDBJ whole genome shotgun (WGS) entry which is preliminary data.</text>
</comment>
<name>A0A4V3GWE5_9FIRM</name>
<evidence type="ECO:0000313" key="1">
    <source>
        <dbReference type="EMBL" id="TDX43699.1"/>
    </source>
</evidence>
<protein>
    <recommendedName>
        <fullName evidence="3">LLM class flavin-dependent oxidoreductase</fullName>
    </recommendedName>
</protein>
<dbReference type="AlphaFoldDB" id="A0A4V3GWE5"/>
<reference evidence="1 2" key="1">
    <citation type="submission" date="2019-03" db="EMBL/GenBank/DDBJ databases">
        <title>Subsurface microbial communities from deep shales in Ohio and West Virginia, USA.</title>
        <authorList>
            <person name="Wrighton K."/>
        </authorList>
    </citation>
    <scope>NUCLEOTIDE SEQUENCE [LARGE SCALE GENOMIC DNA]</scope>
    <source>
        <strain evidence="1 2">MSL 6dP</strain>
    </source>
</reference>
<dbReference type="EMBL" id="SOEG01000059">
    <property type="protein sequence ID" value="TDX43699.1"/>
    <property type="molecule type" value="Genomic_DNA"/>
</dbReference>
<proteinExistence type="predicted"/>
<organism evidence="1 2">
    <name type="scientific">Orenia marismortui</name>
    <dbReference type="NCBI Taxonomy" id="46469"/>
    <lineage>
        <taxon>Bacteria</taxon>
        <taxon>Bacillati</taxon>
        <taxon>Bacillota</taxon>
        <taxon>Clostridia</taxon>
        <taxon>Halanaerobiales</taxon>
        <taxon>Halobacteroidaceae</taxon>
        <taxon>Orenia</taxon>
    </lineage>
</organism>
<keyword evidence="2" id="KW-1185">Reference proteome</keyword>
<evidence type="ECO:0008006" key="3">
    <source>
        <dbReference type="Google" id="ProtNLM"/>
    </source>
</evidence>
<accession>A0A4V3GWE5</accession>
<evidence type="ECO:0000313" key="2">
    <source>
        <dbReference type="Proteomes" id="UP000295832"/>
    </source>
</evidence>